<comment type="caution">
    <text evidence="2">The sequence shown here is derived from an EMBL/GenBank/DDBJ whole genome shotgun (WGS) entry which is preliminary data.</text>
</comment>
<organism evidence="2 3">
    <name type="scientific">Goodea atripinnis</name>
    <dbReference type="NCBI Taxonomy" id="208336"/>
    <lineage>
        <taxon>Eukaryota</taxon>
        <taxon>Metazoa</taxon>
        <taxon>Chordata</taxon>
        <taxon>Craniata</taxon>
        <taxon>Vertebrata</taxon>
        <taxon>Euteleostomi</taxon>
        <taxon>Actinopterygii</taxon>
        <taxon>Neopterygii</taxon>
        <taxon>Teleostei</taxon>
        <taxon>Neoteleostei</taxon>
        <taxon>Acanthomorphata</taxon>
        <taxon>Ovalentaria</taxon>
        <taxon>Atherinomorphae</taxon>
        <taxon>Cyprinodontiformes</taxon>
        <taxon>Goodeidae</taxon>
        <taxon>Goodea</taxon>
    </lineage>
</organism>
<evidence type="ECO:0000256" key="1">
    <source>
        <dbReference type="SAM" id="Phobius"/>
    </source>
</evidence>
<evidence type="ECO:0000313" key="3">
    <source>
        <dbReference type="Proteomes" id="UP001476798"/>
    </source>
</evidence>
<keyword evidence="1" id="KW-1133">Transmembrane helix</keyword>
<keyword evidence="1" id="KW-0812">Transmembrane</keyword>
<proteinExistence type="predicted"/>
<name>A0ABV0PIY7_9TELE</name>
<evidence type="ECO:0000313" key="2">
    <source>
        <dbReference type="EMBL" id="MEQ2183450.1"/>
    </source>
</evidence>
<accession>A0ABV0PIY7</accession>
<dbReference type="Gene3D" id="1.20.1070.10">
    <property type="entry name" value="Rhodopsin 7-helix transmembrane proteins"/>
    <property type="match status" value="1"/>
</dbReference>
<keyword evidence="1" id="KW-0472">Membrane</keyword>
<feature type="non-terminal residue" evidence="2">
    <location>
        <position position="1"/>
    </location>
</feature>
<sequence length="88" mass="9940">DVQNVSSSSYLFAEEDVESAGLSTICQRIYPEESGLIWMAVVRFQHILVGFFLPGLVILVHYCIIIISSLFQGAKGQVPKKKKARRRR</sequence>
<gene>
    <name evidence="2" type="ORF">GOODEAATRI_032625</name>
</gene>
<reference evidence="2 3" key="1">
    <citation type="submission" date="2021-06" db="EMBL/GenBank/DDBJ databases">
        <authorList>
            <person name="Palmer J.M."/>
        </authorList>
    </citation>
    <scope>NUCLEOTIDE SEQUENCE [LARGE SCALE GENOMIC DNA]</scope>
    <source>
        <strain evidence="2 3">GA_2019</strain>
        <tissue evidence="2">Muscle</tissue>
    </source>
</reference>
<dbReference type="Proteomes" id="UP001476798">
    <property type="component" value="Unassembled WGS sequence"/>
</dbReference>
<keyword evidence="3" id="KW-1185">Reference proteome</keyword>
<protein>
    <submittedName>
        <fullName evidence="2">Uncharacterized protein</fullName>
    </submittedName>
</protein>
<feature type="transmembrane region" description="Helical" evidence="1">
    <location>
        <begin position="47"/>
        <end position="71"/>
    </location>
</feature>
<dbReference type="EMBL" id="JAHRIO010076166">
    <property type="protein sequence ID" value="MEQ2183450.1"/>
    <property type="molecule type" value="Genomic_DNA"/>
</dbReference>